<accession>A0ABZ1IJU1</accession>
<evidence type="ECO:0000313" key="2">
    <source>
        <dbReference type="Proteomes" id="UP001330812"/>
    </source>
</evidence>
<dbReference type="RefSeq" id="WP_326837563.1">
    <property type="nucleotide sequence ID" value="NZ_CP142149.1"/>
</dbReference>
<dbReference type="Proteomes" id="UP001330812">
    <property type="component" value="Chromosome"/>
</dbReference>
<keyword evidence="2" id="KW-1185">Reference proteome</keyword>
<reference evidence="1 2" key="1">
    <citation type="journal article" date="2015" name="Int. J. Syst. Evol. Microbiol.">
        <title>Amycolatopsis rhabdoformis sp. nov., an actinomycete isolated from a tropical forest soil.</title>
        <authorList>
            <person name="Souza W.R."/>
            <person name="Silva R.E."/>
            <person name="Goodfellow M."/>
            <person name="Busarakam K."/>
            <person name="Figueiro F.S."/>
            <person name="Ferreira D."/>
            <person name="Rodrigues-Filho E."/>
            <person name="Moraes L.A.B."/>
            <person name="Zucchi T.D."/>
        </authorList>
    </citation>
    <scope>NUCLEOTIDE SEQUENCE [LARGE SCALE GENOMIC DNA]</scope>
    <source>
        <strain evidence="1 2">NCIMB 14900</strain>
    </source>
</reference>
<evidence type="ECO:0000313" key="1">
    <source>
        <dbReference type="EMBL" id="WSE34755.1"/>
    </source>
</evidence>
<dbReference type="EMBL" id="CP142149">
    <property type="protein sequence ID" value="WSE34755.1"/>
    <property type="molecule type" value="Genomic_DNA"/>
</dbReference>
<organism evidence="1 2">
    <name type="scientific">Amycolatopsis rhabdoformis</name>
    <dbReference type="NCBI Taxonomy" id="1448059"/>
    <lineage>
        <taxon>Bacteria</taxon>
        <taxon>Bacillati</taxon>
        <taxon>Actinomycetota</taxon>
        <taxon>Actinomycetes</taxon>
        <taxon>Pseudonocardiales</taxon>
        <taxon>Pseudonocardiaceae</taxon>
        <taxon>Amycolatopsis</taxon>
    </lineage>
</organism>
<gene>
    <name evidence="1" type="ORF">VSH64_22185</name>
</gene>
<name>A0ABZ1IJU1_9PSEU</name>
<protein>
    <submittedName>
        <fullName evidence="1">Uncharacterized protein</fullName>
    </submittedName>
</protein>
<sequence length="48" mass="5091">MPDWTDDPEELAALNALRQVFADAAEALHHVVAEAAETLPAGGHRADP</sequence>
<proteinExistence type="predicted"/>